<dbReference type="InterPro" id="IPR036061">
    <property type="entry name" value="CheW-like_dom_sf"/>
</dbReference>
<dbReference type="RefSeq" id="WP_230499841.1">
    <property type="nucleotide sequence ID" value="NZ_CAKJTJ010000002.1"/>
</dbReference>
<dbReference type="PROSITE" id="PS50851">
    <property type="entry name" value="CHEW"/>
    <property type="match status" value="1"/>
</dbReference>
<evidence type="ECO:0000256" key="1">
    <source>
        <dbReference type="PROSITE-ProRule" id="PRU00169"/>
    </source>
</evidence>
<evidence type="ECO:0000313" key="5">
    <source>
        <dbReference type="Proteomes" id="UP000789833"/>
    </source>
</evidence>
<keyword evidence="5" id="KW-1185">Reference proteome</keyword>
<dbReference type="Pfam" id="PF00072">
    <property type="entry name" value="Response_reg"/>
    <property type="match status" value="1"/>
</dbReference>
<comment type="caution">
    <text evidence="4">The sequence shown here is derived from an EMBL/GenBank/DDBJ whole genome shotgun (WGS) entry which is preliminary data.</text>
</comment>
<reference evidence="4 5" key="1">
    <citation type="submission" date="2021-10" db="EMBL/GenBank/DDBJ databases">
        <authorList>
            <person name="Criscuolo A."/>
        </authorList>
    </citation>
    <scope>NUCLEOTIDE SEQUENCE [LARGE SCALE GENOMIC DNA]</scope>
    <source>
        <strain evidence="5">CIP 111883</strain>
    </source>
</reference>
<dbReference type="Gene3D" id="2.40.50.180">
    <property type="entry name" value="CheA-289, Domain 4"/>
    <property type="match status" value="1"/>
</dbReference>
<dbReference type="Proteomes" id="UP000789833">
    <property type="component" value="Unassembled WGS sequence"/>
</dbReference>
<accession>A0ABN8A484</accession>
<dbReference type="InterPro" id="IPR002545">
    <property type="entry name" value="CheW-lke_dom"/>
</dbReference>
<evidence type="ECO:0000313" key="4">
    <source>
        <dbReference type="EMBL" id="CAG9619918.1"/>
    </source>
</evidence>
<feature type="modified residue" description="4-aspartylphosphate" evidence="1">
    <location>
        <position position="230"/>
    </location>
</feature>
<dbReference type="PANTHER" id="PTHR47233">
    <property type="entry name" value="CHEMOTAXIS PROTEIN CHEV"/>
    <property type="match status" value="1"/>
</dbReference>
<evidence type="ECO:0000259" key="3">
    <source>
        <dbReference type="PROSITE" id="PS50851"/>
    </source>
</evidence>
<keyword evidence="1" id="KW-0597">Phosphoprotein</keyword>
<feature type="domain" description="CheW-like" evidence="3">
    <location>
        <begin position="15"/>
        <end position="154"/>
    </location>
</feature>
<dbReference type="SMART" id="SM00448">
    <property type="entry name" value="REC"/>
    <property type="match status" value="1"/>
</dbReference>
<sequence>MENQSGILLDSGTNEVEFLEFLIGNTSFGINVLKVREIIKPCPITKIPHSHKNVEGIIELRGEVLPVIHLRRALEIKEENAHTEEKFIVSEFNGLKVILLVDHVTQIHRLTWADMEKPSTLTNGMEDHLTGVIKQENNMILLLDVEKVLFDIYPNMSQQAFNGNEDNKSLRVKKKIMIVEDSPMLRKLIEEMLISSGFQQLVFYENGKDAWDYLSSEVKNDKQVDLIITDIEMPQMDGHHLTRKIKEDSILSKIPVIIFSSLITEHLKHKGEMVGADAQISKPQLSSLIETMDLYLFNN</sequence>
<dbReference type="PIRSF" id="PIRSF002867">
    <property type="entry name" value="CheV"/>
    <property type="match status" value="1"/>
</dbReference>
<dbReference type="Gene3D" id="3.40.50.2300">
    <property type="match status" value="1"/>
</dbReference>
<dbReference type="InterPro" id="IPR011006">
    <property type="entry name" value="CheY-like_superfamily"/>
</dbReference>
<feature type="domain" description="Response regulatory" evidence="2">
    <location>
        <begin position="175"/>
        <end position="297"/>
    </location>
</feature>
<evidence type="ECO:0000259" key="2">
    <source>
        <dbReference type="PROSITE" id="PS50110"/>
    </source>
</evidence>
<proteinExistence type="predicted"/>
<dbReference type="PANTHER" id="PTHR47233:SF3">
    <property type="entry name" value="CHEMOTAXIS PROTEIN CHEV"/>
    <property type="match status" value="1"/>
</dbReference>
<protein>
    <submittedName>
        <fullName evidence="4">Chemotaxis protein CheV</fullName>
    </submittedName>
</protein>
<dbReference type="Gene3D" id="2.30.30.40">
    <property type="entry name" value="SH3 Domains"/>
    <property type="match status" value="1"/>
</dbReference>
<dbReference type="SUPFAM" id="SSF50341">
    <property type="entry name" value="CheW-like"/>
    <property type="match status" value="1"/>
</dbReference>
<dbReference type="PROSITE" id="PS50110">
    <property type="entry name" value="RESPONSE_REGULATORY"/>
    <property type="match status" value="1"/>
</dbReference>
<dbReference type="EMBL" id="CAKJTJ010000002">
    <property type="protein sequence ID" value="CAG9619918.1"/>
    <property type="molecule type" value="Genomic_DNA"/>
</dbReference>
<gene>
    <name evidence="4" type="primary">cheV</name>
    <name evidence="4" type="ORF">BACCIP111883_00686</name>
</gene>
<dbReference type="SMART" id="SM00260">
    <property type="entry name" value="CheW"/>
    <property type="match status" value="1"/>
</dbReference>
<organism evidence="4 5">
    <name type="scientific">Sutcliffiella rhizosphaerae</name>
    <dbReference type="NCBI Taxonomy" id="2880967"/>
    <lineage>
        <taxon>Bacteria</taxon>
        <taxon>Bacillati</taxon>
        <taxon>Bacillota</taxon>
        <taxon>Bacilli</taxon>
        <taxon>Bacillales</taxon>
        <taxon>Bacillaceae</taxon>
        <taxon>Sutcliffiella</taxon>
    </lineage>
</organism>
<name>A0ABN8A484_9BACI</name>
<dbReference type="Pfam" id="PF01584">
    <property type="entry name" value="CheW"/>
    <property type="match status" value="1"/>
</dbReference>
<dbReference type="InterPro" id="IPR001789">
    <property type="entry name" value="Sig_transdc_resp-reg_receiver"/>
</dbReference>
<dbReference type="InterPro" id="IPR024181">
    <property type="entry name" value="Chemotax_regulator_CheV"/>
</dbReference>
<dbReference type="SUPFAM" id="SSF52172">
    <property type="entry name" value="CheY-like"/>
    <property type="match status" value="1"/>
</dbReference>
<dbReference type="CDD" id="cd00732">
    <property type="entry name" value="CheW"/>
    <property type="match status" value="1"/>
</dbReference>